<dbReference type="OrthoDB" id="9767435at2"/>
<evidence type="ECO:0000256" key="1">
    <source>
        <dbReference type="ARBA" id="ARBA00000085"/>
    </source>
</evidence>
<dbReference type="Pfam" id="PF07568">
    <property type="entry name" value="HisKA_2"/>
    <property type="match status" value="1"/>
</dbReference>
<dbReference type="InterPro" id="IPR036890">
    <property type="entry name" value="HATPase_C_sf"/>
</dbReference>
<dbReference type="Gene3D" id="3.30.565.10">
    <property type="entry name" value="Histidine kinase-like ATPase, C-terminal domain"/>
    <property type="match status" value="1"/>
</dbReference>
<gene>
    <name evidence="11" type="ordered locus">Cwoe_5029</name>
</gene>
<keyword evidence="8" id="KW-0812">Transmembrane</keyword>
<protein>
    <recommendedName>
        <fullName evidence="2">histidine kinase</fullName>
        <ecNumber evidence="2">2.7.13.3</ecNumber>
    </recommendedName>
</protein>
<dbReference type="Pfam" id="PF13581">
    <property type="entry name" value="HATPase_c_2"/>
    <property type="match status" value="1"/>
</dbReference>
<feature type="transmembrane region" description="Helical" evidence="8">
    <location>
        <begin position="44"/>
        <end position="65"/>
    </location>
</feature>
<dbReference type="PANTHER" id="PTHR41523">
    <property type="entry name" value="TWO-COMPONENT SYSTEM SENSOR PROTEIN"/>
    <property type="match status" value="1"/>
</dbReference>
<feature type="transmembrane region" description="Helical" evidence="8">
    <location>
        <begin position="77"/>
        <end position="101"/>
    </location>
</feature>
<keyword evidence="8" id="KW-1133">Transmembrane helix</keyword>
<keyword evidence="4" id="KW-0808">Transferase</keyword>
<evidence type="ECO:0000313" key="12">
    <source>
        <dbReference type="Proteomes" id="UP000008229"/>
    </source>
</evidence>
<feature type="domain" description="Histidine kinase/HSP90-like ATPase" evidence="10">
    <location>
        <begin position="261"/>
        <end position="352"/>
    </location>
</feature>
<keyword evidence="3" id="KW-0597">Phosphoprotein</keyword>
<dbReference type="InterPro" id="IPR011495">
    <property type="entry name" value="Sig_transdc_His_kin_sub2_dim/P"/>
</dbReference>
<keyword evidence="8" id="KW-0472">Membrane</keyword>
<feature type="transmembrane region" description="Helical" evidence="8">
    <location>
        <begin position="148"/>
        <end position="166"/>
    </location>
</feature>
<dbReference type="GO" id="GO:0005524">
    <property type="term" value="F:ATP binding"/>
    <property type="evidence" value="ECO:0007669"/>
    <property type="project" value="UniProtKB-KW"/>
</dbReference>
<proteinExistence type="predicted"/>
<dbReference type="KEGG" id="cwo:Cwoe_5029"/>
<dbReference type="RefSeq" id="WP_012936491.1">
    <property type="nucleotide sequence ID" value="NC_013739.1"/>
</dbReference>
<dbReference type="GO" id="GO:0004673">
    <property type="term" value="F:protein histidine kinase activity"/>
    <property type="evidence" value="ECO:0007669"/>
    <property type="project" value="UniProtKB-EC"/>
</dbReference>
<dbReference type="EMBL" id="CP001854">
    <property type="protein sequence ID" value="ADB53440.1"/>
    <property type="molecule type" value="Genomic_DNA"/>
</dbReference>
<name>D3FD48_CONWI</name>
<evidence type="ECO:0000259" key="10">
    <source>
        <dbReference type="Pfam" id="PF13581"/>
    </source>
</evidence>
<dbReference type="AlphaFoldDB" id="D3FD48"/>
<comment type="catalytic activity">
    <reaction evidence="1">
        <text>ATP + protein L-histidine = ADP + protein N-phospho-L-histidine.</text>
        <dbReference type="EC" id="2.7.13.3"/>
    </reaction>
</comment>
<evidence type="ECO:0000256" key="5">
    <source>
        <dbReference type="ARBA" id="ARBA00022741"/>
    </source>
</evidence>
<dbReference type="STRING" id="469383.Cwoe_5029"/>
<dbReference type="EC" id="2.7.13.3" evidence="2"/>
<dbReference type="InterPro" id="IPR003594">
    <property type="entry name" value="HATPase_dom"/>
</dbReference>
<reference evidence="12" key="2">
    <citation type="submission" date="2010-01" db="EMBL/GenBank/DDBJ databases">
        <title>The complete genome of Conexibacter woesei DSM 14684.</title>
        <authorList>
            <consortium name="US DOE Joint Genome Institute (JGI-PGF)"/>
            <person name="Lucas S."/>
            <person name="Copeland A."/>
            <person name="Lapidus A."/>
            <person name="Glavina del Rio T."/>
            <person name="Dalin E."/>
            <person name="Tice H."/>
            <person name="Bruce D."/>
            <person name="Goodwin L."/>
            <person name="Pitluck S."/>
            <person name="Kyrpides N."/>
            <person name="Mavromatis K."/>
            <person name="Ivanova N."/>
            <person name="Mikhailova N."/>
            <person name="Chertkov O."/>
            <person name="Brettin T."/>
            <person name="Detter J.C."/>
            <person name="Han C."/>
            <person name="Larimer F."/>
            <person name="Land M."/>
            <person name="Hauser L."/>
            <person name="Markowitz V."/>
            <person name="Cheng J.-F."/>
            <person name="Hugenholtz P."/>
            <person name="Woyke T."/>
            <person name="Wu D."/>
            <person name="Pukall R."/>
            <person name="Steenblock K."/>
            <person name="Schneider S."/>
            <person name="Klenk H.-P."/>
            <person name="Eisen J.A."/>
        </authorList>
    </citation>
    <scope>NUCLEOTIDE SEQUENCE [LARGE SCALE GENOMIC DNA]</scope>
    <source>
        <strain evidence="12">DSM 14684 / CIP 108061 / JCM 11494 / NBRC 100937 / ID131577</strain>
    </source>
</reference>
<dbReference type="eggNOG" id="COG3920">
    <property type="taxonomic scope" value="Bacteria"/>
</dbReference>
<evidence type="ECO:0000256" key="2">
    <source>
        <dbReference type="ARBA" id="ARBA00012438"/>
    </source>
</evidence>
<accession>D3FD48</accession>
<dbReference type="SUPFAM" id="SSF55874">
    <property type="entry name" value="ATPase domain of HSP90 chaperone/DNA topoisomerase II/histidine kinase"/>
    <property type="match status" value="1"/>
</dbReference>
<dbReference type="HOGENOM" id="CLU_719075_0_0_11"/>
<evidence type="ECO:0000256" key="8">
    <source>
        <dbReference type="SAM" id="Phobius"/>
    </source>
</evidence>
<feature type="domain" description="Signal transduction histidine kinase subgroup 2 dimerisation and phosphoacceptor" evidence="9">
    <location>
        <begin position="192"/>
        <end position="258"/>
    </location>
</feature>
<keyword evidence="12" id="KW-1185">Reference proteome</keyword>
<evidence type="ECO:0000256" key="6">
    <source>
        <dbReference type="ARBA" id="ARBA00022777"/>
    </source>
</evidence>
<keyword evidence="6 11" id="KW-0418">Kinase</keyword>
<evidence type="ECO:0000256" key="7">
    <source>
        <dbReference type="ARBA" id="ARBA00022840"/>
    </source>
</evidence>
<organism evidence="11 12">
    <name type="scientific">Conexibacter woesei (strain DSM 14684 / CCUG 47730 / CIP 108061 / JCM 11494 / NBRC 100937 / ID131577)</name>
    <dbReference type="NCBI Taxonomy" id="469383"/>
    <lineage>
        <taxon>Bacteria</taxon>
        <taxon>Bacillati</taxon>
        <taxon>Actinomycetota</taxon>
        <taxon>Thermoleophilia</taxon>
        <taxon>Solirubrobacterales</taxon>
        <taxon>Conexibacteraceae</taxon>
        <taxon>Conexibacter</taxon>
    </lineage>
</organism>
<evidence type="ECO:0000256" key="3">
    <source>
        <dbReference type="ARBA" id="ARBA00022553"/>
    </source>
</evidence>
<sequence precursor="true">MAVASPQQNTRREAMRAGLLLGWLSVIAVLVAVALDVPAQHPGLAVALALAAAVANAGMALLPWSRLLGAAATRIRLDLWAGGLLVFVAALVVVGGAQARFDLLLFLVLPFIAVTHEGRRLAAWLAAAAVTFAAAMALAPDPLSAAEVALHVVLLSASVILAISLARATREAAAAAARAAAAAELEQALLAEAHHRIKNSLQTVADLLLLGRPADAHDAVAFDATAARIRSIAAVHHLLAGQRGGTVATDQLLRTVVAASATAQDEVVVVSDELLLESAQAQQLGVIANELVANALRHGRPPVTVLLASGGMAGEGAVRLEVRDGGRIAPAGEPPPAAASGLGLTLVRQIAERGLNGSFALETQHDGTTSAVLRFNVGDAHPDR</sequence>
<dbReference type="Proteomes" id="UP000008229">
    <property type="component" value="Chromosome"/>
</dbReference>
<dbReference type="PANTHER" id="PTHR41523:SF8">
    <property type="entry name" value="ETHYLENE RESPONSE SENSOR PROTEIN"/>
    <property type="match status" value="1"/>
</dbReference>
<keyword evidence="5" id="KW-0547">Nucleotide-binding</keyword>
<evidence type="ECO:0000259" key="9">
    <source>
        <dbReference type="Pfam" id="PF07568"/>
    </source>
</evidence>
<feature type="transmembrane region" description="Helical" evidence="8">
    <location>
        <begin position="121"/>
        <end position="139"/>
    </location>
</feature>
<evidence type="ECO:0000313" key="11">
    <source>
        <dbReference type="EMBL" id="ADB53440.1"/>
    </source>
</evidence>
<keyword evidence="7" id="KW-0067">ATP-binding</keyword>
<reference evidence="11 12" key="1">
    <citation type="journal article" date="2010" name="Stand. Genomic Sci.">
        <title>Complete genome sequence of Conexibacter woesei type strain (ID131577).</title>
        <authorList>
            <person name="Pukall R."/>
            <person name="Lapidus A."/>
            <person name="Glavina Del Rio T."/>
            <person name="Copeland A."/>
            <person name="Tice H."/>
            <person name="Cheng J.-F."/>
            <person name="Lucas S."/>
            <person name="Chen F."/>
            <person name="Nolan M."/>
            <person name="Bruce D."/>
            <person name="Goodwin L."/>
            <person name="Pitluck S."/>
            <person name="Mavromatis K."/>
            <person name="Ivanova N."/>
            <person name="Ovchinnikova G."/>
            <person name="Pati A."/>
            <person name="Chen A."/>
            <person name="Palaniappan K."/>
            <person name="Land M."/>
            <person name="Hauser L."/>
            <person name="Chang Y.-J."/>
            <person name="Jeffries C.D."/>
            <person name="Chain P."/>
            <person name="Meincke L."/>
            <person name="Sims D."/>
            <person name="Brettin T."/>
            <person name="Detter J.C."/>
            <person name="Rohde M."/>
            <person name="Goeker M."/>
            <person name="Bristow J."/>
            <person name="Eisen J.A."/>
            <person name="Markowitz V."/>
            <person name="Kyrpides N.C."/>
            <person name="Klenk H.-P."/>
            <person name="Hugenholtz P."/>
        </authorList>
    </citation>
    <scope>NUCLEOTIDE SEQUENCE [LARGE SCALE GENOMIC DNA]</scope>
    <source>
        <strain evidence="12">DSM 14684 / CIP 108061 / JCM 11494 / NBRC 100937 / ID131577</strain>
    </source>
</reference>
<evidence type="ECO:0000256" key="4">
    <source>
        <dbReference type="ARBA" id="ARBA00022679"/>
    </source>
</evidence>